<dbReference type="SMART" id="SM00382">
    <property type="entry name" value="AAA"/>
    <property type="match status" value="1"/>
</dbReference>
<sequence>MADNAISVEGLWKRFRLYHEKNQYLKSAVMKGRRAKYEDFWALKDVSFEVPHGQVFGIIGSNGSGKSTLLKCLTGILAPDQGSIHADGRVAALLELGAGFHPDLSGRENIGLNGAILGMSKKDLENKFDDIVQFAGLEKFIDTPVKNYSSGMTVRLGFAVAINVEPEILIIDEVLAVGDEEFQQRCFQKIEQFRREGRTIIFVSHGLSQVSQFCNDALWLEKGEVQKIGPAYEVVSEYTGIAHNVEHPQNDTLSSEVVDRWGTGEVRITGVTMSSTDGTETQTFDSGAPFRVRVNYEILQPITELIVGIRITHLHGFNVFGSNTKRRGVPLPTDTKAGSVEFFVDSLPILEGTFDLTVDISDNTEVNPCDHLEKAIRFNVIQRGTFDEGVTRIGGNWSI</sequence>
<dbReference type="GO" id="GO:0016887">
    <property type="term" value="F:ATP hydrolysis activity"/>
    <property type="evidence" value="ECO:0007669"/>
    <property type="project" value="InterPro"/>
</dbReference>
<dbReference type="InterPro" id="IPR029439">
    <property type="entry name" value="Wzt_C"/>
</dbReference>
<dbReference type="InterPro" id="IPR003593">
    <property type="entry name" value="AAA+_ATPase"/>
</dbReference>
<evidence type="ECO:0000256" key="4">
    <source>
        <dbReference type="ARBA" id="ARBA00022840"/>
    </source>
</evidence>
<evidence type="ECO:0000313" key="6">
    <source>
        <dbReference type="EMBL" id="CAB4563443.1"/>
    </source>
</evidence>
<dbReference type="GO" id="GO:0140359">
    <property type="term" value="F:ABC-type transporter activity"/>
    <property type="evidence" value="ECO:0007669"/>
    <property type="project" value="InterPro"/>
</dbReference>
<dbReference type="InterPro" id="IPR015860">
    <property type="entry name" value="ABC_transpr_TagH-like"/>
</dbReference>
<dbReference type="InterPro" id="IPR050683">
    <property type="entry name" value="Bact_Polysacc_Export_ATP-bd"/>
</dbReference>
<accession>A0A6J6DMS9</accession>
<dbReference type="Pfam" id="PF14524">
    <property type="entry name" value="Wzt_C"/>
    <property type="match status" value="1"/>
</dbReference>
<dbReference type="CDD" id="cd03220">
    <property type="entry name" value="ABC_KpsT_Wzt"/>
    <property type="match status" value="1"/>
</dbReference>
<dbReference type="SUPFAM" id="SSF52540">
    <property type="entry name" value="P-loop containing nucleoside triphosphate hydrolases"/>
    <property type="match status" value="1"/>
</dbReference>
<dbReference type="CDD" id="cd10147">
    <property type="entry name" value="Wzt_C-like"/>
    <property type="match status" value="1"/>
</dbReference>
<evidence type="ECO:0000256" key="3">
    <source>
        <dbReference type="ARBA" id="ARBA00022741"/>
    </source>
</evidence>
<dbReference type="PROSITE" id="PS50893">
    <property type="entry name" value="ABC_TRANSPORTER_2"/>
    <property type="match status" value="1"/>
</dbReference>
<evidence type="ECO:0000256" key="2">
    <source>
        <dbReference type="ARBA" id="ARBA00022448"/>
    </source>
</evidence>
<dbReference type="GO" id="GO:0005524">
    <property type="term" value="F:ATP binding"/>
    <property type="evidence" value="ECO:0007669"/>
    <property type="project" value="UniProtKB-KW"/>
</dbReference>
<dbReference type="GO" id="GO:0016020">
    <property type="term" value="C:membrane"/>
    <property type="evidence" value="ECO:0007669"/>
    <property type="project" value="InterPro"/>
</dbReference>
<dbReference type="Gene3D" id="2.70.50.60">
    <property type="entry name" value="abc- transporter (atp binding component) like domain"/>
    <property type="match status" value="1"/>
</dbReference>
<gene>
    <name evidence="6" type="ORF">UFOPK1704_00062</name>
</gene>
<protein>
    <submittedName>
        <fullName evidence="6">Unannotated protein</fullName>
    </submittedName>
</protein>
<keyword evidence="2" id="KW-0813">Transport</keyword>
<reference evidence="6" key="1">
    <citation type="submission" date="2020-05" db="EMBL/GenBank/DDBJ databases">
        <authorList>
            <person name="Chiriac C."/>
            <person name="Salcher M."/>
            <person name="Ghai R."/>
            <person name="Kavagutti S V."/>
        </authorList>
    </citation>
    <scope>NUCLEOTIDE SEQUENCE</scope>
</reference>
<dbReference type="EMBL" id="CAEZTQ010000005">
    <property type="protein sequence ID" value="CAB4563443.1"/>
    <property type="molecule type" value="Genomic_DNA"/>
</dbReference>
<evidence type="ECO:0000256" key="1">
    <source>
        <dbReference type="ARBA" id="ARBA00005417"/>
    </source>
</evidence>
<dbReference type="Pfam" id="PF00005">
    <property type="entry name" value="ABC_tran"/>
    <property type="match status" value="1"/>
</dbReference>
<dbReference type="PANTHER" id="PTHR46743">
    <property type="entry name" value="TEICHOIC ACIDS EXPORT ATP-BINDING PROTEIN TAGH"/>
    <property type="match status" value="1"/>
</dbReference>
<proteinExistence type="inferred from homology"/>
<organism evidence="6">
    <name type="scientific">freshwater metagenome</name>
    <dbReference type="NCBI Taxonomy" id="449393"/>
    <lineage>
        <taxon>unclassified sequences</taxon>
        <taxon>metagenomes</taxon>
        <taxon>ecological metagenomes</taxon>
    </lineage>
</organism>
<dbReference type="PANTHER" id="PTHR46743:SF2">
    <property type="entry name" value="TEICHOIC ACIDS EXPORT ATP-BINDING PROTEIN TAGH"/>
    <property type="match status" value="1"/>
</dbReference>
<dbReference type="AlphaFoldDB" id="A0A6J6DMS9"/>
<name>A0A6J6DMS9_9ZZZZ</name>
<feature type="domain" description="ABC transporter" evidence="5">
    <location>
        <begin position="6"/>
        <end position="247"/>
    </location>
</feature>
<dbReference type="InterPro" id="IPR027417">
    <property type="entry name" value="P-loop_NTPase"/>
</dbReference>
<keyword evidence="3" id="KW-0547">Nucleotide-binding</keyword>
<comment type="similarity">
    <text evidence="1">Belongs to the ABC transporter superfamily.</text>
</comment>
<evidence type="ECO:0000259" key="5">
    <source>
        <dbReference type="PROSITE" id="PS50893"/>
    </source>
</evidence>
<keyword evidence="4" id="KW-0067">ATP-binding</keyword>
<dbReference type="InterPro" id="IPR003439">
    <property type="entry name" value="ABC_transporter-like_ATP-bd"/>
</dbReference>
<dbReference type="Gene3D" id="3.40.50.300">
    <property type="entry name" value="P-loop containing nucleotide triphosphate hydrolases"/>
    <property type="match status" value="1"/>
</dbReference>